<dbReference type="Proteomes" id="UP000298030">
    <property type="component" value="Unassembled WGS sequence"/>
</dbReference>
<keyword evidence="6" id="KW-1185">Reference proteome</keyword>
<dbReference type="InterPro" id="IPR019363">
    <property type="entry name" value="LDAH"/>
</dbReference>
<evidence type="ECO:0008006" key="7">
    <source>
        <dbReference type="Google" id="ProtNLM"/>
    </source>
</evidence>
<dbReference type="GO" id="GO:0016298">
    <property type="term" value="F:lipase activity"/>
    <property type="evidence" value="ECO:0007669"/>
    <property type="project" value="InterPro"/>
</dbReference>
<dbReference type="SUPFAM" id="SSF53474">
    <property type="entry name" value="alpha/beta-Hydrolases"/>
    <property type="match status" value="1"/>
</dbReference>
<comment type="similarity">
    <text evidence="2">Belongs to the AB hydrolase superfamily. LDAH family.</text>
</comment>
<keyword evidence="4" id="KW-0378">Hydrolase</keyword>
<evidence type="ECO:0000256" key="3">
    <source>
        <dbReference type="ARBA" id="ARBA00022677"/>
    </source>
</evidence>
<dbReference type="Gene3D" id="3.40.50.1820">
    <property type="entry name" value="alpha/beta hydrolase"/>
    <property type="match status" value="1"/>
</dbReference>
<dbReference type="GO" id="GO:0019915">
    <property type="term" value="P:lipid storage"/>
    <property type="evidence" value="ECO:0007669"/>
    <property type="project" value="InterPro"/>
</dbReference>
<gene>
    <name evidence="5" type="ORF">FA13DRAFT_419423</name>
</gene>
<evidence type="ECO:0000313" key="5">
    <source>
        <dbReference type="EMBL" id="TEB38944.1"/>
    </source>
</evidence>
<dbReference type="InterPro" id="IPR029058">
    <property type="entry name" value="AB_hydrolase_fold"/>
</dbReference>
<dbReference type="PANTHER" id="PTHR13390">
    <property type="entry name" value="LIPASE"/>
    <property type="match status" value="1"/>
</dbReference>
<evidence type="ECO:0000256" key="2">
    <source>
        <dbReference type="ARBA" id="ARBA00008300"/>
    </source>
</evidence>
<dbReference type="AlphaFoldDB" id="A0A4Y7TY87"/>
<evidence type="ECO:0000256" key="4">
    <source>
        <dbReference type="ARBA" id="ARBA00022801"/>
    </source>
</evidence>
<dbReference type="EMBL" id="QPFP01000002">
    <property type="protein sequence ID" value="TEB38944.1"/>
    <property type="molecule type" value="Genomic_DNA"/>
</dbReference>
<dbReference type="GO" id="GO:0005811">
    <property type="term" value="C:lipid droplet"/>
    <property type="evidence" value="ECO:0007669"/>
    <property type="project" value="UniProtKB-SubCell"/>
</dbReference>
<dbReference type="Pfam" id="PF10230">
    <property type="entry name" value="LIDHydrolase"/>
    <property type="match status" value="1"/>
</dbReference>
<proteinExistence type="inferred from homology"/>
<name>A0A4Y7TY87_COPMI</name>
<reference evidence="5 6" key="1">
    <citation type="journal article" date="2019" name="Nat. Ecol. Evol.">
        <title>Megaphylogeny resolves global patterns of mushroom evolution.</title>
        <authorList>
            <person name="Varga T."/>
            <person name="Krizsan K."/>
            <person name="Foldi C."/>
            <person name="Dima B."/>
            <person name="Sanchez-Garcia M."/>
            <person name="Sanchez-Ramirez S."/>
            <person name="Szollosi G.J."/>
            <person name="Szarkandi J.G."/>
            <person name="Papp V."/>
            <person name="Albert L."/>
            <person name="Andreopoulos W."/>
            <person name="Angelini C."/>
            <person name="Antonin V."/>
            <person name="Barry K.W."/>
            <person name="Bougher N.L."/>
            <person name="Buchanan P."/>
            <person name="Buyck B."/>
            <person name="Bense V."/>
            <person name="Catcheside P."/>
            <person name="Chovatia M."/>
            <person name="Cooper J."/>
            <person name="Damon W."/>
            <person name="Desjardin D."/>
            <person name="Finy P."/>
            <person name="Geml J."/>
            <person name="Haridas S."/>
            <person name="Hughes K."/>
            <person name="Justo A."/>
            <person name="Karasinski D."/>
            <person name="Kautmanova I."/>
            <person name="Kiss B."/>
            <person name="Kocsube S."/>
            <person name="Kotiranta H."/>
            <person name="LaButti K.M."/>
            <person name="Lechner B.E."/>
            <person name="Liimatainen K."/>
            <person name="Lipzen A."/>
            <person name="Lukacs Z."/>
            <person name="Mihaltcheva S."/>
            <person name="Morgado L.N."/>
            <person name="Niskanen T."/>
            <person name="Noordeloos M.E."/>
            <person name="Ohm R.A."/>
            <person name="Ortiz-Santana B."/>
            <person name="Ovrebo C."/>
            <person name="Racz N."/>
            <person name="Riley R."/>
            <person name="Savchenko A."/>
            <person name="Shiryaev A."/>
            <person name="Soop K."/>
            <person name="Spirin V."/>
            <person name="Szebenyi C."/>
            <person name="Tomsovsky M."/>
            <person name="Tulloss R.E."/>
            <person name="Uehling J."/>
            <person name="Grigoriev I.V."/>
            <person name="Vagvolgyi C."/>
            <person name="Papp T."/>
            <person name="Martin F.M."/>
            <person name="Miettinen O."/>
            <person name="Hibbett D.S."/>
            <person name="Nagy L.G."/>
        </authorList>
    </citation>
    <scope>NUCLEOTIDE SEQUENCE [LARGE SCALE GENOMIC DNA]</scope>
    <source>
        <strain evidence="5 6">FP101781</strain>
    </source>
</reference>
<dbReference type="STRING" id="71717.A0A4Y7TY87"/>
<evidence type="ECO:0000256" key="1">
    <source>
        <dbReference type="ARBA" id="ARBA00004502"/>
    </source>
</evidence>
<dbReference type="OrthoDB" id="448051at2759"/>
<comment type="subcellular location">
    <subcellularLocation>
        <location evidence="1">Lipid droplet</location>
    </subcellularLocation>
</comment>
<protein>
    <recommendedName>
        <fullName evidence="7">Alpha/beta-hydrolase</fullName>
    </recommendedName>
</protein>
<evidence type="ECO:0000313" key="6">
    <source>
        <dbReference type="Proteomes" id="UP000298030"/>
    </source>
</evidence>
<accession>A0A4Y7TY87</accession>
<sequence length="318" mass="35263">MLPSFLSSLSSVPKHSGVVAQNAVFRHNKPLGQAHCLWWSQTDQSRAPEVAILFIPGNPGLVEFYTPFLSSFQERDTTSRLAILAHGHLNHTPLPRPEHNASNYSLVAQVQSAIEAFDALKAEFGNETRVVLIGHSVGAWIASQVLKVRKAEVWCAFLLFPTISNIGTTPNGRRLSPMFTPLPRRLISSLGYVACLLPSAVLSLLFREWPAPQLEVLRDLITSPSAIDAALSMASDEMNTIKDLDLALLEGFRDKLCFYYAEKDDWVGDEKARVLEALHPHREAVSIVHDQVHGIPHAFCISESSGLSRLYVFTHRPL</sequence>
<keyword evidence="3" id="KW-0551">Lipid droplet</keyword>
<dbReference type="PANTHER" id="PTHR13390:SF0">
    <property type="entry name" value="LIPID DROPLET-ASSOCIATED HYDROLASE"/>
    <property type="match status" value="1"/>
</dbReference>
<organism evidence="5 6">
    <name type="scientific">Coprinellus micaceus</name>
    <name type="common">Glistening ink-cap mushroom</name>
    <name type="synonym">Coprinus micaceus</name>
    <dbReference type="NCBI Taxonomy" id="71717"/>
    <lineage>
        <taxon>Eukaryota</taxon>
        <taxon>Fungi</taxon>
        <taxon>Dikarya</taxon>
        <taxon>Basidiomycota</taxon>
        <taxon>Agaricomycotina</taxon>
        <taxon>Agaricomycetes</taxon>
        <taxon>Agaricomycetidae</taxon>
        <taxon>Agaricales</taxon>
        <taxon>Agaricineae</taxon>
        <taxon>Psathyrellaceae</taxon>
        <taxon>Coprinellus</taxon>
    </lineage>
</organism>
<comment type="caution">
    <text evidence="5">The sequence shown here is derived from an EMBL/GenBank/DDBJ whole genome shotgun (WGS) entry which is preliminary data.</text>
</comment>